<evidence type="ECO:0000313" key="3">
    <source>
        <dbReference type="Proteomes" id="UP001157160"/>
    </source>
</evidence>
<evidence type="ECO:0000259" key="1">
    <source>
        <dbReference type="Pfam" id="PF13601"/>
    </source>
</evidence>
<organism evidence="2 3">
    <name type="scientific">Arenivirga flava</name>
    <dbReference type="NCBI Taxonomy" id="1930060"/>
    <lineage>
        <taxon>Bacteria</taxon>
        <taxon>Bacillati</taxon>
        <taxon>Actinomycetota</taxon>
        <taxon>Actinomycetes</taxon>
        <taxon>Micrococcales</taxon>
        <taxon>Microbacteriaceae</taxon>
        <taxon>Arenivirga</taxon>
    </lineage>
</organism>
<dbReference type="Pfam" id="PF13601">
    <property type="entry name" value="HTH_34"/>
    <property type="match status" value="1"/>
</dbReference>
<name>A0AA37XC46_9MICO</name>
<dbReference type="InterPro" id="IPR027395">
    <property type="entry name" value="WH_DNA-bd_dom"/>
</dbReference>
<dbReference type="Gene3D" id="1.10.10.10">
    <property type="entry name" value="Winged helix-like DNA-binding domain superfamily/Winged helix DNA-binding domain"/>
    <property type="match status" value="1"/>
</dbReference>
<sequence>MPAEPRFDEAIHAPTRLRLCAMLRPLDDADFAAIAATLELSEANLSKTVRNLVELGYVSTSKQASPGRADARRTTTVKLTPQGRRAFDGHLAALRAMAGEAS</sequence>
<dbReference type="PANTHER" id="PTHR37318">
    <property type="entry name" value="BSL7504 PROTEIN"/>
    <property type="match status" value="1"/>
</dbReference>
<gene>
    <name evidence="2" type="ORF">GCM10025874_27290</name>
</gene>
<dbReference type="SUPFAM" id="SSF46785">
    <property type="entry name" value="Winged helix' DNA-binding domain"/>
    <property type="match status" value="1"/>
</dbReference>
<accession>A0AA37XC46</accession>
<comment type="caution">
    <text evidence="2">The sequence shown here is derived from an EMBL/GenBank/DDBJ whole genome shotgun (WGS) entry which is preliminary data.</text>
</comment>
<dbReference type="InterPro" id="IPR036390">
    <property type="entry name" value="WH_DNA-bd_sf"/>
</dbReference>
<keyword evidence="3" id="KW-1185">Reference proteome</keyword>
<proteinExistence type="predicted"/>
<feature type="domain" description="Winged helix DNA-binding" evidence="1">
    <location>
        <begin position="16"/>
        <end position="96"/>
    </location>
</feature>
<protein>
    <submittedName>
        <fullName evidence="2">Transcriptional regulator</fullName>
    </submittedName>
</protein>
<dbReference type="Proteomes" id="UP001157160">
    <property type="component" value="Unassembled WGS sequence"/>
</dbReference>
<dbReference type="AlphaFoldDB" id="A0AA37XC46"/>
<dbReference type="PANTHER" id="PTHR37318:SF1">
    <property type="entry name" value="BSL7504 PROTEIN"/>
    <property type="match status" value="1"/>
</dbReference>
<reference evidence="2 3" key="1">
    <citation type="journal article" date="2014" name="Int. J. Syst. Evol. Microbiol.">
        <title>Complete genome sequence of Corynebacterium casei LMG S-19264T (=DSM 44701T), isolated from a smear-ripened cheese.</title>
        <authorList>
            <consortium name="US DOE Joint Genome Institute (JGI-PGF)"/>
            <person name="Walter F."/>
            <person name="Albersmeier A."/>
            <person name="Kalinowski J."/>
            <person name="Ruckert C."/>
        </authorList>
    </citation>
    <scope>NUCLEOTIDE SEQUENCE [LARGE SCALE GENOMIC DNA]</scope>
    <source>
        <strain evidence="2 3">NBRC 112289</strain>
    </source>
</reference>
<dbReference type="RefSeq" id="WP_284233623.1">
    <property type="nucleotide sequence ID" value="NZ_BSUL01000001.1"/>
</dbReference>
<dbReference type="InterPro" id="IPR036388">
    <property type="entry name" value="WH-like_DNA-bd_sf"/>
</dbReference>
<dbReference type="EMBL" id="BSUL01000001">
    <property type="protein sequence ID" value="GMA29476.1"/>
    <property type="molecule type" value="Genomic_DNA"/>
</dbReference>
<evidence type="ECO:0000313" key="2">
    <source>
        <dbReference type="EMBL" id="GMA29476.1"/>
    </source>
</evidence>